<protein>
    <submittedName>
        <fullName evidence="1">Exosome RNA helicase MTR4</fullName>
    </submittedName>
</protein>
<keyword evidence="1" id="KW-0347">Helicase</keyword>
<keyword evidence="1" id="KW-0067">ATP-binding</keyword>
<evidence type="ECO:0000313" key="2">
    <source>
        <dbReference type="Proteomes" id="UP000790347"/>
    </source>
</evidence>
<reference evidence="1" key="2">
    <citation type="journal article" date="2022" name="Res Sq">
        <title>Comparative Genomics Reveals Insights into the Divergent Evolution of Astigmatic Mites and Household Pest Adaptations.</title>
        <authorList>
            <person name="Xiong Q."/>
            <person name="Wan A.T.-Y."/>
            <person name="Liu X.-Y."/>
            <person name="Fung C.S.-H."/>
            <person name="Xiao X."/>
            <person name="Malainual N."/>
            <person name="Hou J."/>
            <person name="Wang L."/>
            <person name="Wang M."/>
            <person name="Yang K."/>
            <person name="Cui Y."/>
            <person name="Leung E."/>
            <person name="Nong W."/>
            <person name="Shin S.-K."/>
            <person name="Au S."/>
            <person name="Jeong K.Y."/>
            <person name="Chew F.T."/>
            <person name="Hui J."/>
            <person name="Leung T.F."/>
            <person name="Tungtrongchitr A."/>
            <person name="Zhong N."/>
            <person name="Liu Z."/>
            <person name="Tsui S."/>
        </authorList>
    </citation>
    <scope>NUCLEOTIDE SEQUENCE</scope>
    <source>
        <strain evidence="1">Derf</strain>
        <tissue evidence="1">Whole organism</tissue>
    </source>
</reference>
<comment type="caution">
    <text evidence="1">The sequence shown here is derived from an EMBL/GenBank/DDBJ whole genome shotgun (WGS) entry which is preliminary data.</text>
</comment>
<gene>
    <name evidence="1" type="primary">SKIV2L2_11</name>
    <name evidence="1" type="ORF">DERF_009147</name>
</gene>
<accession>A0A922HYI4</accession>
<dbReference type="GO" id="GO:0004386">
    <property type="term" value="F:helicase activity"/>
    <property type="evidence" value="ECO:0007669"/>
    <property type="project" value="UniProtKB-KW"/>
</dbReference>
<organism evidence="1 2">
    <name type="scientific">Dermatophagoides farinae</name>
    <name type="common">American house dust mite</name>
    <dbReference type="NCBI Taxonomy" id="6954"/>
    <lineage>
        <taxon>Eukaryota</taxon>
        <taxon>Metazoa</taxon>
        <taxon>Ecdysozoa</taxon>
        <taxon>Arthropoda</taxon>
        <taxon>Chelicerata</taxon>
        <taxon>Arachnida</taxon>
        <taxon>Acari</taxon>
        <taxon>Acariformes</taxon>
        <taxon>Sarcoptiformes</taxon>
        <taxon>Astigmata</taxon>
        <taxon>Psoroptidia</taxon>
        <taxon>Analgoidea</taxon>
        <taxon>Pyroglyphidae</taxon>
        <taxon>Dermatophagoidinae</taxon>
        <taxon>Dermatophagoides</taxon>
    </lineage>
</organism>
<keyword evidence="2" id="KW-1185">Reference proteome</keyword>
<proteinExistence type="predicted"/>
<keyword evidence="1" id="KW-0547">Nucleotide-binding</keyword>
<evidence type="ECO:0000313" key="1">
    <source>
        <dbReference type="EMBL" id="KAH9510631.1"/>
    </source>
</evidence>
<dbReference type="AlphaFoldDB" id="A0A922HYI4"/>
<keyword evidence="1" id="KW-0378">Hydrolase</keyword>
<reference evidence="1" key="1">
    <citation type="submission" date="2013-05" db="EMBL/GenBank/DDBJ databases">
        <authorList>
            <person name="Yim A.K.Y."/>
            <person name="Chan T.F."/>
            <person name="Ji K.M."/>
            <person name="Liu X.Y."/>
            <person name="Zhou J.W."/>
            <person name="Li R.Q."/>
            <person name="Yang K.Y."/>
            <person name="Li J."/>
            <person name="Li M."/>
            <person name="Law P.T.W."/>
            <person name="Wu Y.L."/>
            <person name="Cai Z.L."/>
            <person name="Qin H."/>
            <person name="Bao Y."/>
            <person name="Leung R.K.K."/>
            <person name="Ng P.K.S."/>
            <person name="Zou J."/>
            <person name="Zhong X.J."/>
            <person name="Ran P.X."/>
            <person name="Zhong N.S."/>
            <person name="Liu Z.G."/>
            <person name="Tsui S.K.W."/>
        </authorList>
    </citation>
    <scope>NUCLEOTIDE SEQUENCE</scope>
    <source>
        <strain evidence="1">Derf</strain>
        <tissue evidence="1">Whole organism</tissue>
    </source>
</reference>
<name>A0A922HYI4_DERFA</name>
<dbReference type="Proteomes" id="UP000790347">
    <property type="component" value="Unassembled WGS sequence"/>
</dbReference>
<dbReference type="EMBL" id="ASGP02000004">
    <property type="protein sequence ID" value="KAH9510631.1"/>
    <property type="molecule type" value="Genomic_DNA"/>
</dbReference>
<sequence>MRQTKEMMKKITSSSLIDELKCRKRVLRRLDYCTPEDVILINPFTTKRHICVPLKFSTIDQRLIYEPQAYPFFFYSEMFHTLCI</sequence>